<dbReference type="Pfam" id="PF00271">
    <property type="entry name" value="Helicase_C"/>
    <property type="match status" value="1"/>
</dbReference>
<dbReference type="EMBL" id="BSXW01000752">
    <property type="protein sequence ID" value="GMF29021.1"/>
    <property type="molecule type" value="Genomic_DNA"/>
</dbReference>
<evidence type="ECO:0000256" key="4">
    <source>
        <dbReference type="ARBA" id="ARBA00022806"/>
    </source>
</evidence>
<dbReference type="GO" id="GO:0016787">
    <property type="term" value="F:hydrolase activity"/>
    <property type="evidence" value="ECO:0007669"/>
    <property type="project" value="UniProtKB-KW"/>
</dbReference>
<evidence type="ECO:0000256" key="1">
    <source>
        <dbReference type="ARBA" id="ARBA00012552"/>
    </source>
</evidence>
<dbReference type="InterPro" id="IPR014001">
    <property type="entry name" value="Helicase_ATP-bd"/>
</dbReference>
<name>A0A9W6UBS7_9STRA</name>
<keyword evidence="3" id="KW-0378">Hydrolase</keyword>
<proteinExistence type="predicted"/>
<dbReference type="InterPro" id="IPR027417">
    <property type="entry name" value="P-loop_NTPase"/>
</dbReference>
<evidence type="ECO:0000256" key="5">
    <source>
        <dbReference type="ARBA" id="ARBA00022840"/>
    </source>
</evidence>
<dbReference type="InterPro" id="IPR001650">
    <property type="entry name" value="Helicase_C-like"/>
</dbReference>
<dbReference type="PANTHER" id="PTHR47958">
    <property type="entry name" value="ATP-DEPENDENT RNA HELICASE DBP3"/>
    <property type="match status" value="1"/>
</dbReference>
<dbReference type="PROSITE" id="PS51192">
    <property type="entry name" value="HELICASE_ATP_BIND_1"/>
    <property type="match status" value="1"/>
</dbReference>
<dbReference type="PROSITE" id="PS51194">
    <property type="entry name" value="HELICASE_CTER"/>
    <property type="match status" value="1"/>
</dbReference>
<feature type="domain" description="Helicase ATP-binding" evidence="6">
    <location>
        <begin position="1"/>
        <end position="121"/>
    </location>
</feature>
<evidence type="ECO:0000313" key="8">
    <source>
        <dbReference type="EMBL" id="GMF29021.1"/>
    </source>
</evidence>
<protein>
    <recommendedName>
        <fullName evidence="1">RNA helicase</fullName>
        <ecNumber evidence="1">3.6.4.13</ecNumber>
    </recommendedName>
</protein>
<evidence type="ECO:0000256" key="3">
    <source>
        <dbReference type="ARBA" id="ARBA00022801"/>
    </source>
</evidence>
<dbReference type="GO" id="GO:0003724">
    <property type="term" value="F:RNA helicase activity"/>
    <property type="evidence" value="ECO:0007669"/>
    <property type="project" value="UniProtKB-EC"/>
</dbReference>
<dbReference type="SMART" id="SM00490">
    <property type="entry name" value="HELICc"/>
    <property type="match status" value="1"/>
</dbReference>
<evidence type="ECO:0000259" key="6">
    <source>
        <dbReference type="PROSITE" id="PS51192"/>
    </source>
</evidence>
<dbReference type="GO" id="GO:0005524">
    <property type="term" value="F:ATP binding"/>
    <property type="evidence" value="ECO:0007669"/>
    <property type="project" value="UniProtKB-KW"/>
</dbReference>
<dbReference type="CDD" id="cd18787">
    <property type="entry name" value="SF2_C_DEAD"/>
    <property type="match status" value="1"/>
</dbReference>
<dbReference type="GO" id="GO:0003676">
    <property type="term" value="F:nucleic acid binding"/>
    <property type="evidence" value="ECO:0007669"/>
    <property type="project" value="InterPro"/>
</dbReference>
<keyword evidence="2" id="KW-0547">Nucleotide-binding</keyword>
<dbReference type="Proteomes" id="UP001165083">
    <property type="component" value="Unassembled WGS sequence"/>
</dbReference>
<gene>
    <name evidence="8" type="ORF">Plil01_001227700</name>
</gene>
<keyword evidence="9" id="KW-1185">Reference proteome</keyword>
<sequence length="364" mass="40602">MRGITDMKTALLVGGFSVPTQRYRLQGGVQLIVATPGRFLDIFTNYSDGDAILSTICTCVIDEIDVMLDVGFRPQILQIVSLLASLTDKCRDGVQLLFLSATVSDEVEGMVRQTLTSQHCQNIVRIQVKSNATKASASGASRYALNPRIQQQIRWAENKAKKNELFSFLSGKEEESTLVFVASKVGATMLAEAIGKRCGISAAAIHADKTQHERLKLLEAFINLEIHVLVSTNVLSRGMDLLHVQNVVVYDFPHKVADYVHLIGRTGRSDDINGTALTLMNPKDSPAFRELIPLLRQAKVSVPQEMYQRLHSEYGKQHARSAAIVMDESRRAFRIPTQLSDDIGAQMSEWKQWNYHGTKRRRFG</sequence>
<dbReference type="Pfam" id="PF00270">
    <property type="entry name" value="DEAD"/>
    <property type="match status" value="1"/>
</dbReference>
<evidence type="ECO:0000313" key="9">
    <source>
        <dbReference type="Proteomes" id="UP001165083"/>
    </source>
</evidence>
<comment type="caution">
    <text evidence="8">The sequence shown here is derived from an EMBL/GenBank/DDBJ whole genome shotgun (WGS) entry which is preliminary data.</text>
</comment>
<dbReference type="InterPro" id="IPR011545">
    <property type="entry name" value="DEAD/DEAH_box_helicase_dom"/>
</dbReference>
<dbReference type="Gene3D" id="3.40.50.300">
    <property type="entry name" value="P-loop containing nucleotide triphosphate hydrolases"/>
    <property type="match status" value="2"/>
</dbReference>
<accession>A0A9W6UBS7</accession>
<dbReference type="AlphaFoldDB" id="A0A9W6UBS7"/>
<feature type="domain" description="Helicase C-terminal" evidence="7">
    <location>
        <begin position="161"/>
        <end position="314"/>
    </location>
</feature>
<keyword evidence="5" id="KW-0067">ATP-binding</keyword>
<dbReference type="EC" id="3.6.4.13" evidence="1"/>
<organism evidence="8 9">
    <name type="scientific">Phytophthora lilii</name>
    <dbReference type="NCBI Taxonomy" id="2077276"/>
    <lineage>
        <taxon>Eukaryota</taxon>
        <taxon>Sar</taxon>
        <taxon>Stramenopiles</taxon>
        <taxon>Oomycota</taxon>
        <taxon>Peronosporomycetes</taxon>
        <taxon>Peronosporales</taxon>
        <taxon>Peronosporaceae</taxon>
        <taxon>Phytophthora</taxon>
    </lineage>
</organism>
<dbReference type="OrthoDB" id="360161at2759"/>
<evidence type="ECO:0000256" key="2">
    <source>
        <dbReference type="ARBA" id="ARBA00022741"/>
    </source>
</evidence>
<keyword evidence="4" id="KW-0347">Helicase</keyword>
<dbReference type="SUPFAM" id="SSF52540">
    <property type="entry name" value="P-loop containing nucleoside triphosphate hydrolases"/>
    <property type="match status" value="1"/>
</dbReference>
<evidence type="ECO:0000259" key="7">
    <source>
        <dbReference type="PROSITE" id="PS51194"/>
    </source>
</evidence>
<reference evidence="8" key="1">
    <citation type="submission" date="2023-04" db="EMBL/GenBank/DDBJ databases">
        <title>Phytophthora lilii NBRC 32176.</title>
        <authorList>
            <person name="Ichikawa N."/>
            <person name="Sato H."/>
            <person name="Tonouchi N."/>
        </authorList>
    </citation>
    <scope>NUCLEOTIDE SEQUENCE</scope>
    <source>
        <strain evidence="8">NBRC 32176</strain>
    </source>
</reference>